<sequence length="451" mass="51327">MIKRLEERIELLKNIDSYRREFESKLHPIEELKPNEPVIFMSIGGGELGDLAITTAKRYFGGVLGGIKTVVFDRYYGFPAQDVSDYFEVFDIKNGDLLEKNIKKYIPNPNVPHAIYLEVEMIDITRTFKLGMEENYKVMSTPYGPLVCMDRHLTKMMFDKLGLERVPWAYAKNDEEIQKIAQDFNLPIIVKPVMTSSGHGTTIVRNKEDLEKAYKHAKEHARGIGDEVIVEKFLSELKIHGTEITQIVVRHFDENGKIVNSFLPPIEHKRPGATYHESWLPASIPEDIVKKCQRDAGKIADFLGGLGVYAVEQFVIDDKVYNNEVANRPHDTGLITRWMLNMDEGALQLISTIGLTISKSSIEFSRIGVYGVAHVVLAPDNIVGEEKVKRIKINEINKIMDSGVDFWYFGKPTAYPGRRMGLVIAFGKDLNDTRIKAERIAHFAEKCIEYE</sequence>
<keyword evidence="3" id="KW-0658">Purine biosynthesis</keyword>
<gene>
    <name evidence="7" type="ORF">EF809_02815</name>
</gene>
<keyword evidence="1" id="KW-0436">Ligase</keyword>
<feature type="domain" description="ATP-grasp" evidence="6">
    <location>
        <begin position="155"/>
        <end position="351"/>
    </location>
</feature>
<dbReference type="AlphaFoldDB" id="A0A520KFW2"/>
<keyword evidence="4 5" id="KW-0067">ATP-binding</keyword>
<dbReference type="SUPFAM" id="SSF52440">
    <property type="entry name" value="PreATP-grasp domain"/>
    <property type="match status" value="1"/>
</dbReference>
<evidence type="ECO:0000256" key="1">
    <source>
        <dbReference type="ARBA" id="ARBA00022598"/>
    </source>
</evidence>
<organism evidence="7 8">
    <name type="scientific">Thermoproteota archaeon</name>
    <dbReference type="NCBI Taxonomy" id="2056631"/>
    <lineage>
        <taxon>Archaea</taxon>
        <taxon>Thermoproteota</taxon>
    </lineage>
</organism>
<dbReference type="InterPro" id="IPR016185">
    <property type="entry name" value="PreATP-grasp_dom_sf"/>
</dbReference>
<dbReference type="Proteomes" id="UP000316080">
    <property type="component" value="Unassembled WGS sequence"/>
</dbReference>
<dbReference type="GO" id="GO:0046872">
    <property type="term" value="F:metal ion binding"/>
    <property type="evidence" value="ECO:0007669"/>
    <property type="project" value="InterPro"/>
</dbReference>
<dbReference type="InterPro" id="IPR048740">
    <property type="entry name" value="PurT_C"/>
</dbReference>
<evidence type="ECO:0000256" key="4">
    <source>
        <dbReference type="ARBA" id="ARBA00022840"/>
    </source>
</evidence>
<dbReference type="GO" id="GO:0005524">
    <property type="term" value="F:ATP binding"/>
    <property type="evidence" value="ECO:0007669"/>
    <property type="project" value="UniProtKB-UniRule"/>
</dbReference>
<evidence type="ECO:0000313" key="7">
    <source>
        <dbReference type="EMBL" id="RZN56418.1"/>
    </source>
</evidence>
<keyword evidence="2 5" id="KW-0547">Nucleotide-binding</keyword>
<evidence type="ECO:0000256" key="2">
    <source>
        <dbReference type="ARBA" id="ARBA00022741"/>
    </source>
</evidence>
<accession>A0A520KFW2</accession>
<dbReference type="Gene3D" id="3.40.50.20">
    <property type="match status" value="1"/>
</dbReference>
<proteinExistence type="predicted"/>
<dbReference type="GO" id="GO:0016874">
    <property type="term" value="F:ligase activity"/>
    <property type="evidence" value="ECO:0007669"/>
    <property type="project" value="UniProtKB-KW"/>
</dbReference>
<dbReference type="SUPFAM" id="SSF56059">
    <property type="entry name" value="Glutathione synthetase ATP-binding domain-like"/>
    <property type="match status" value="1"/>
</dbReference>
<protein>
    <submittedName>
        <fullName evidence="7">ATP-grasp domain-containing protein</fullName>
    </submittedName>
</protein>
<dbReference type="Pfam" id="PF21244">
    <property type="entry name" value="PurT_C"/>
    <property type="match status" value="1"/>
</dbReference>
<dbReference type="InterPro" id="IPR013815">
    <property type="entry name" value="ATP_grasp_subdomain_1"/>
</dbReference>
<dbReference type="Gene3D" id="3.30.1490.20">
    <property type="entry name" value="ATP-grasp fold, A domain"/>
    <property type="match status" value="1"/>
</dbReference>
<dbReference type="Gene3D" id="3.30.470.20">
    <property type="entry name" value="ATP-grasp fold, B domain"/>
    <property type="match status" value="1"/>
</dbReference>
<dbReference type="SUPFAM" id="SSF51246">
    <property type="entry name" value="Rudiment single hybrid motif"/>
    <property type="match status" value="1"/>
</dbReference>
<dbReference type="PANTHER" id="PTHR43055">
    <property type="entry name" value="FORMATE-DEPENDENT PHOSPHORIBOSYLGLYCINAMIDE FORMYLTRANSFERASE"/>
    <property type="match status" value="1"/>
</dbReference>
<dbReference type="InterPro" id="IPR011054">
    <property type="entry name" value="Rudment_hybrid_motif"/>
</dbReference>
<dbReference type="GO" id="GO:0006164">
    <property type="term" value="P:purine nucleotide biosynthetic process"/>
    <property type="evidence" value="ECO:0007669"/>
    <property type="project" value="UniProtKB-KW"/>
</dbReference>
<comment type="caution">
    <text evidence="7">The sequence shown here is derived from an EMBL/GenBank/DDBJ whole genome shotgun (WGS) entry which is preliminary data.</text>
</comment>
<evidence type="ECO:0000313" key="8">
    <source>
        <dbReference type="Proteomes" id="UP000316080"/>
    </source>
</evidence>
<reference evidence="7 8" key="1">
    <citation type="journal article" date="2019" name="Nat. Microbiol.">
        <title>Wide diversity of methane and short-chain alkane metabolisms in uncultured archaea.</title>
        <authorList>
            <person name="Borrel G."/>
            <person name="Adam P.S."/>
            <person name="McKay L.J."/>
            <person name="Chen L.X."/>
            <person name="Sierra-Garcia I.N."/>
            <person name="Sieber C.M."/>
            <person name="Letourneur Q."/>
            <person name="Ghozlane A."/>
            <person name="Andersen G.L."/>
            <person name="Li W.J."/>
            <person name="Hallam S.J."/>
            <person name="Muyzer G."/>
            <person name="de Oliveira V.M."/>
            <person name="Inskeep W.P."/>
            <person name="Banfield J.F."/>
            <person name="Gribaldo S."/>
        </authorList>
    </citation>
    <scope>NUCLEOTIDE SEQUENCE [LARGE SCALE GENOMIC DNA]</scope>
    <source>
        <strain evidence="7">Verst-YHS</strain>
    </source>
</reference>
<dbReference type="InterPro" id="IPR003135">
    <property type="entry name" value="ATP-grasp_carboxylate-amine"/>
</dbReference>
<evidence type="ECO:0000259" key="6">
    <source>
        <dbReference type="PROSITE" id="PS50975"/>
    </source>
</evidence>
<dbReference type="EMBL" id="RXIH01000024">
    <property type="protein sequence ID" value="RZN56418.1"/>
    <property type="molecule type" value="Genomic_DNA"/>
</dbReference>
<evidence type="ECO:0000256" key="3">
    <source>
        <dbReference type="ARBA" id="ARBA00022755"/>
    </source>
</evidence>
<dbReference type="PANTHER" id="PTHR43055:SF1">
    <property type="entry name" value="FORMATE-DEPENDENT PHOSPHORIBOSYLGLYCINAMIDE FORMYLTRANSFERASE"/>
    <property type="match status" value="1"/>
</dbReference>
<dbReference type="InterPro" id="IPR011761">
    <property type="entry name" value="ATP-grasp"/>
</dbReference>
<dbReference type="Pfam" id="PF02222">
    <property type="entry name" value="ATP-grasp"/>
    <property type="match status" value="1"/>
</dbReference>
<dbReference type="PROSITE" id="PS50975">
    <property type="entry name" value="ATP_GRASP"/>
    <property type="match status" value="1"/>
</dbReference>
<name>A0A520KFW2_9CREN</name>
<evidence type="ECO:0000256" key="5">
    <source>
        <dbReference type="PROSITE-ProRule" id="PRU00409"/>
    </source>
</evidence>
<dbReference type="GO" id="GO:0005829">
    <property type="term" value="C:cytosol"/>
    <property type="evidence" value="ECO:0007669"/>
    <property type="project" value="TreeGrafter"/>
</dbReference>